<dbReference type="AlphaFoldDB" id="A0A8H4XPB0"/>
<accession>A0A8H4XPB0</accession>
<sequence length="465" mass="53974">MSLESRDTKTWLHQLGKAMVTATDPQHDEHGKPYQLAYKAEDRPIIPEPSLFDFDQEESHMGSAAGLALPQIPECAAHLELLETLYVLRQRILVSDKFDTAMSIRPNRETKTGHRGDTKTFKDETLWGRRQVKWPKFVEFAVVRFLAWRERLNRGNDPAITDDNLPPLDVIMVWHAFLLNPLLFRKHCSEERLFSLRLPWKCIHNSVNSEEWTFDLTPKAAESFEETFDVDPDLFHDFETWDASSKGWLTRNLGLGSWRPDASSFPYDGDHPRTVTYAKIFDAFDSDIAKQLRDAVIRQTAFIDKMNAHMWIRSPALEGTLRRGIDRYQKFCKLFKLSKNKTIVPTLDIDLVWHTHQCTAKYYGQAMNALVGKFINHDDTIAKGKLGDGFGDTRRLFRVHFGREYRACGCWDCQALLTELEKAGDGEVDMVKIASTVQEQVFYYRAVEWSRRKKRTLPMRRPLQK</sequence>
<dbReference type="PANTHER" id="PTHR34365:SF7">
    <property type="entry name" value="GLYCINE-RICH DOMAIN-CONTAINING PROTEIN 1"/>
    <property type="match status" value="1"/>
</dbReference>
<gene>
    <name evidence="1" type="ORF">FZEAL_1613</name>
</gene>
<proteinExistence type="predicted"/>
<dbReference type="EMBL" id="JABEYC010000096">
    <property type="protein sequence ID" value="KAF4982821.1"/>
    <property type="molecule type" value="Genomic_DNA"/>
</dbReference>
<dbReference type="Proteomes" id="UP000635477">
    <property type="component" value="Unassembled WGS sequence"/>
</dbReference>
<protein>
    <recommendedName>
        <fullName evidence="3">Glycine-rich domain-containing protein 1</fullName>
    </recommendedName>
</protein>
<dbReference type="Pfam" id="PF07173">
    <property type="entry name" value="GRDP-like"/>
    <property type="match status" value="1"/>
</dbReference>
<reference evidence="1" key="2">
    <citation type="submission" date="2020-05" db="EMBL/GenBank/DDBJ databases">
        <authorList>
            <person name="Kim H.-S."/>
            <person name="Proctor R.H."/>
            <person name="Brown D.W."/>
        </authorList>
    </citation>
    <scope>NUCLEOTIDE SEQUENCE</scope>
    <source>
        <strain evidence="1">NRRL 22465</strain>
    </source>
</reference>
<name>A0A8H4XPB0_9HYPO</name>
<dbReference type="PANTHER" id="PTHR34365">
    <property type="entry name" value="ENOLASE (DUF1399)"/>
    <property type="match status" value="1"/>
</dbReference>
<dbReference type="InterPro" id="IPR009836">
    <property type="entry name" value="GRDP-like"/>
</dbReference>
<reference evidence="1" key="1">
    <citation type="journal article" date="2020" name="BMC Genomics">
        <title>Correction to: Identification and distribution of gene clusters required for synthesis of sphingolipid metabolism inhibitors in diverse species of the filamentous fungus Fusarium.</title>
        <authorList>
            <person name="Kim H.S."/>
            <person name="Lohmar J.M."/>
            <person name="Busman M."/>
            <person name="Brown D.W."/>
            <person name="Naumann T.A."/>
            <person name="Divon H.H."/>
            <person name="Lysoe E."/>
            <person name="Uhlig S."/>
            <person name="Proctor R.H."/>
        </authorList>
    </citation>
    <scope>NUCLEOTIDE SEQUENCE</scope>
    <source>
        <strain evidence="1">NRRL 22465</strain>
    </source>
</reference>
<comment type="caution">
    <text evidence="1">The sequence shown here is derived from an EMBL/GenBank/DDBJ whole genome shotgun (WGS) entry which is preliminary data.</text>
</comment>
<evidence type="ECO:0008006" key="3">
    <source>
        <dbReference type="Google" id="ProtNLM"/>
    </source>
</evidence>
<keyword evidence="2" id="KW-1185">Reference proteome</keyword>
<evidence type="ECO:0000313" key="2">
    <source>
        <dbReference type="Proteomes" id="UP000635477"/>
    </source>
</evidence>
<dbReference type="OrthoDB" id="2684236at2759"/>
<evidence type="ECO:0000313" key="1">
    <source>
        <dbReference type="EMBL" id="KAF4982821.1"/>
    </source>
</evidence>
<organism evidence="1 2">
    <name type="scientific">Fusarium zealandicum</name>
    <dbReference type="NCBI Taxonomy" id="1053134"/>
    <lineage>
        <taxon>Eukaryota</taxon>
        <taxon>Fungi</taxon>
        <taxon>Dikarya</taxon>
        <taxon>Ascomycota</taxon>
        <taxon>Pezizomycotina</taxon>
        <taxon>Sordariomycetes</taxon>
        <taxon>Hypocreomycetidae</taxon>
        <taxon>Hypocreales</taxon>
        <taxon>Nectriaceae</taxon>
        <taxon>Fusarium</taxon>
        <taxon>Fusarium staphyleae species complex</taxon>
    </lineage>
</organism>